<evidence type="ECO:0000313" key="2">
    <source>
        <dbReference type="Proteomes" id="UP000774326"/>
    </source>
</evidence>
<gene>
    <name evidence="1" type="ORF">WICPIJ_004042</name>
</gene>
<accession>A0A9P8TNB1</accession>
<name>A0A9P8TNB1_WICPI</name>
<proteinExistence type="predicted"/>
<dbReference type="AlphaFoldDB" id="A0A9P8TNB1"/>
<dbReference type="EMBL" id="JAEUBG010002239">
    <property type="protein sequence ID" value="KAH3685010.1"/>
    <property type="molecule type" value="Genomic_DNA"/>
</dbReference>
<protein>
    <submittedName>
        <fullName evidence="1">Uncharacterized protein</fullName>
    </submittedName>
</protein>
<keyword evidence="2" id="KW-1185">Reference proteome</keyword>
<sequence length="222" mass="24792">MSNELDTNVFIGLVEFDSEHVIILVHLVSHLGTVHDLIGGGSCLSSAVSLEQVNHHSSTCISDDGVKVLDESLHDLIDGVKLESSVSFLFGLLDSLGQGVFDFTLINGEEQANKELDELNNLFTVSDRVWTLSNGIDVNKLDDIKENFMVMEVVIQLLLWLWSQRMQSLVGLLRLDGADLRDQLFTCEKLLVGLLEGQPHVVQRLEEDFLFHFSPNLVPFTM</sequence>
<dbReference type="Proteomes" id="UP000774326">
    <property type="component" value="Unassembled WGS sequence"/>
</dbReference>
<reference evidence="1" key="1">
    <citation type="journal article" date="2021" name="Open Biol.">
        <title>Shared evolutionary footprints suggest mitochondrial oxidative damage underlies multiple complex I losses in fungi.</title>
        <authorList>
            <person name="Schikora-Tamarit M.A."/>
            <person name="Marcet-Houben M."/>
            <person name="Nosek J."/>
            <person name="Gabaldon T."/>
        </authorList>
    </citation>
    <scope>NUCLEOTIDE SEQUENCE</scope>
    <source>
        <strain evidence="1">CBS2887</strain>
    </source>
</reference>
<evidence type="ECO:0000313" key="1">
    <source>
        <dbReference type="EMBL" id="KAH3685010.1"/>
    </source>
</evidence>
<comment type="caution">
    <text evidence="1">The sequence shown here is derived from an EMBL/GenBank/DDBJ whole genome shotgun (WGS) entry which is preliminary data.</text>
</comment>
<organism evidence="1 2">
    <name type="scientific">Wickerhamomyces pijperi</name>
    <name type="common">Yeast</name>
    <name type="synonym">Pichia pijperi</name>
    <dbReference type="NCBI Taxonomy" id="599730"/>
    <lineage>
        <taxon>Eukaryota</taxon>
        <taxon>Fungi</taxon>
        <taxon>Dikarya</taxon>
        <taxon>Ascomycota</taxon>
        <taxon>Saccharomycotina</taxon>
        <taxon>Saccharomycetes</taxon>
        <taxon>Phaffomycetales</taxon>
        <taxon>Wickerhamomycetaceae</taxon>
        <taxon>Wickerhamomyces</taxon>
    </lineage>
</organism>
<reference evidence="1" key="2">
    <citation type="submission" date="2021-01" db="EMBL/GenBank/DDBJ databases">
        <authorList>
            <person name="Schikora-Tamarit M.A."/>
        </authorList>
    </citation>
    <scope>NUCLEOTIDE SEQUENCE</scope>
    <source>
        <strain evidence="1">CBS2887</strain>
    </source>
</reference>